<evidence type="ECO:0000256" key="1">
    <source>
        <dbReference type="SAM" id="Phobius"/>
    </source>
</evidence>
<feature type="transmembrane region" description="Helical" evidence="1">
    <location>
        <begin position="62"/>
        <end position="81"/>
    </location>
</feature>
<feature type="transmembrane region" description="Helical" evidence="1">
    <location>
        <begin position="175"/>
        <end position="195"/>
    </location>
</feature>
<reference evidence="2 3" key="1">
    <citation type="submission" date="2015-03" db="EMBL/GenBank/DDBJ databases">
        <authorList>
            <person name="Murphy D."/>
        </authorList>
    </citation>
    <scope>NUCLEOTIDE SEQUENCE [LARGE SCALE GENOMIC DNA]</scope>
    <source>
        <strain evidence="2 3">Y233</strain>
    </source>
</reference>
<accession>A0A0T9P8C8</accession>
<organism evidence="2 3">
    <name type="scientific">Yersinia similis</name>
    <dbReference type="NCBI Taxonomy" id="367190"/>
    <lineage>
        <taxon>Bacteria</taxon>
        <taxon>Pseudomonadati</taxon>
        <taxon>Pseudomonadota</taxon>
        <taxon>Gammaproteobacteria</taxon>
        <taxon>Enterobacterales</taxon>
        <taxon>Yersiniaceae</taxon>
        <taxon>Yersinia</taxon>
    </lineage>
</organism>
<sequence length="232" mass="26826">MQPIIYNQSDLYRMNNNEKFSVIIGTRVGQWLALTSVLLPFIFMFVYMEYDKYSNHAFLESAVIIAIACFALPFLLFITLFRGKRNMMTIKKNALVFDKHAEIPFDTISTYNFAGLLKLKRAGRLTMFIRARGDNLVIFHAFRDAFIIAMSNWVNEQSIKSDNTLPQRTYFYGAWPARVAGVLVMFLNLPFLFFCITRYAELSTGMFISLIISMGIITFIGFFLWMSDHNIG</sequence>
<feature type="transmembrane region" description="Helical" evidence="1">
    <location>
        <begin position="207"/>
        <end position="226"/>
    </location>
</feature>
<feature type="transmembrane region" description="Helical" evidence="1">
    <location>
        <begin position="136"/>
        <end position="155"/>
    </location>
</feature>
<keyword evidence="1" id="KW-0812">Transmembrane</keyword>
<keyword evidence="1" id="KW-1133">Transmembrane helix</keyword>
<gene>
    <name evidence="2" type="ORF">ERS008667_00804</name>
</gene>
<dbReference type="Proteomes" id="UP000038204">
    <property type="component" value="Unassembled WGS sequence"/>
</dbReference>
<name>A0A0T9P8C8_9GAMM</name>
<keyword evidence="1" id="KW-0472">Membrane</keyword>
<protein>
    <submittedName>
        <fullName evidence="2">Uncharacterized protein</fullName>
    </submittedName>
</protein>
<evidence type="ECO:0000313" key="3">
    <source>
        <dbReference type="Proteomes" id="UP000038204"/>
    </source>
</evidence>
<evidence type="ECO:0000313" key="2">
    <source>
        <dbReference type="EMBL" id="CNH50990.1"/>
    </source>
</evidence>
<proteinExistence type="predicted"/>
<dbReference type="AlphaFoldDB" id="A0A0T9P8C8"/>
<feature type="transmembrane region" description="Helical" evidence="1">
    <location>
        <begin position="31"/>
        <end position="50"/>
    </location>
</feature>
<dbReference type="EMBL" id="CQBK01000004">
    <property type="protein sequence ID" value="CNH50990.1"/>
    <property type="molecule type" value="Genomic_DNA"/>
</dbReference>